<gene>
    <name evidence="1" type="ORF">BJ554DRAFT_6243</name>
</gene>
<reference evidence="1 2" key="1">
    <citation type="journal article" name="Sci. Rep.">
        <title>Genome-scale phylogenetic analyses confirm Olpidium as the closest living zoosporic fungus to the non-flagellated, terrestrial fungi.</title>
        <authorList>
            <person name="Chang Y."/>
            <person name="Rochon D."/>
            <person name="Sekimoto S."/>
            <person name="Wang Y."/>
            <person name="Chovatia M."/>
            <person name="Sandor L."/>
            <person name="Salamov A."/>
            <person name="Grigoriev I.V."/>
            <person name="Stajich J.E."/>
            <person name="Spatafora J.W."/>
        </authorList>
    </citation>
    <scope>NUCLEOTIDE SEQUENCE [LARGE SCALE GENOMIC DNA]</scope>
    <source>
        <strain evidence="1">S191</strain>
    </source>
</reference>
<sequence length="68" mass="8431">MFITTPPKSRSQTVDIRTPPCLSCQRERRRQWQGLRRCRKKSFCRWRQNRPVVLPRFRRPRHSLPQRT</sequence>
<evidence type="ECO:0000313" key="2">
    <source>
        <dbReference type="Proteomes" id="UP000673691"/>
    </source>
</evidence>
<dbReference type="EMBL" id="JAEFCI010003482">
    <property type="protein sequence ID" value="KAG5461543.1"/>
    <property type="molecule type" value="Genomic_DNA"/>
</dbReference>
<accession>A0A8H8DKC8</accession>
<organism evidence="1 2">
    <name type="scientific">Olpidium bornovanus</name>
    <dbReference type="NCBI Taxonomy" id="278681"/>
    <lineage>
        <taxon>Eukaryota</taxon>
        <taxon>Fungi</taxon>
        <taxon>Fungi incertae sedis</taxon>
        <taxon>Olpidiomycota</taxon>
        <taxon>Olpidiomycotina</taxon>
        <taxon>Olpidiomycetes</taxon>
        <taxon>Olpidiales</taxon>
        <taxon>Olpidiaceae</taxon>
        <taxon>Olpidium</taxon>
    </lineage>
</organism>
<comment type="caution">
    <text evidence="1">The sequence shown here is derived from an EMBL/GenBank/DDBJ whole genome shotgun (WGS) entry which is preliminary data.</text>
</comment>
<proteinExistence type="predicted"/>
<keyword evidence="2" id="KW-1185">Reference proteome</keyword>
<dbReference type="AlphaFoldDB" id="A0A8H8DKC8"/>
<name>A0A8H8DKC8_9FUNG</name>
<dbReference type="Proteomes" id="UP000673691">
    <property type="component" value="Unassembled WGS sequence"/>
</dbReference>
<protein>
    <submittedName>
        <fullName evidence="1">Uncharacterized protein</fullName>
    </submittedName>
</protein>
<evidence type="ECO:0000313" key="1">
    <source>
        <dbReference type="EMBL" id="KAG5461543.1"/>
    </source>
</evidence>